<dbReference type="PATRIC" id="fig|1710894.3.peg.4014"/>
<sequence length="198" mass="22149">MNKQLIFATLGPVGTCHELATQSYIEFQEVANAKIELFNDLLDALELLHDGKVDFIIQNSAHPKVYELTEKYFREVFVIDSFLCPTRAMGLLTRRDVENPCSLGLMPATRAYVNTERYSTFIHETAKPVVGQNLLAGKYDSGIAALQFAEENPDVLVVDEVIGSVQTAWLVYGRQQNRQQGVIGIKNPQLFQLELSGV</sequence>
<evidence type="ECO:0000313" key="1">
    <source>
        <dbReference type="EMBL" id="OBQ27210.1"/>
    </source>
</evidence>
<dbReference type="Proteomes" id="UP000092382">
    <property type="component" value="Unassembled WGS sequence"/>
</dbReference>
<evidence type="ECO:0008006" key="3">
    <source>
        <dbReference type="Google" id="ProtNLM"/>
    </source>
</evidence>
<gene>
    <name evidence="1" type="ORF">AN481_01865</name>
</gene>
<dbReference type="AlphaFoldDB" id="A0A1B7W1Q0"/>
<accession>A0A1B7W1Q0</accession>
<dbReference type="EMBL" id="LJOY01000003">
    <property type="protein sequence ID" value="OBQ27210.1"/>
    <property type="molecule type" value="Genomic_DNA"/>
</dbReference>
<reference evidence="1 2" key="1">
    <citation type="submission" date="2015-09" db="EMBL/GenBank/DDBJ databases">
        <title>Whole genome shotgun sequence assembly of Aphanizomenon flos-aquae UKL13.</title>
        <authorList>
            <person name="Driscoll C."/>
        </authorList>
    </citation>
    <scope>NUCLEOTIDE SEQUENCE [LARGE SCALE GENOMIC DNA]</scope>
    <source>
        <strain evidence="1">MDT13</strain>
    </source>
</reference>
<evidence type="ECO:0000313" key="2">
    <source>
        <dbReference type="Proteomes" id="UP000092382"/>
    </source>
</evidence>
<organism evidence="1 2">
    <name type="scientific">Aphanizomenon flos-aquae LD13</name>
    <dbReference type="NCBI Taxonomy" id="1710894"/>
    <lineage>
        <taxon>Bacteria</taxon>
        <taxon>Bacillati</taxon>
        <taxon>Cyanobacteriota</taxon>
        <taxon>Cyanophyceae</taxon>
        <taxon>Nostocales</taxon>
        <taxon>Aphanizomenonaceae</taxon>
        <taxon>Aphanizomenon</taxon>
    </lineage>
</organism>
<name>A0A1B7W1Q0_APHFL</name>
<protein>
    <recommendedName>
        <fullName evidence="3">Prephenate dehydratase</fullName>
    </recommendedName>
</protein>
<dbReference type="STRING" id="1803587.GCA_001593825_01260"/>
<comment type="caution">
    <text evidence="1">The sequence shown here is derived from an EMBL/GenBank/DDBJ whole genome shotgun (WGS) entry which is preliminary data.</text>
</comment>
<proteinExistence type="predicted"/>